<keyword evidence="2" id="KW-1185">Reference proteome</keyword>
<evidence type="ECO:0000313" key="2">
    <source>
        <dbReference type="Proteomes" id="UP000030302"/>
    </source>
</evidence>
<sequence>MLKKEHIVQILVWIGMDVRQDRRGFRAIRTCNSVACC</sequence>
<dbReference type="STRING" id="279058.LT85_0192"/>
<evidence type="ECO:0000313" key="1">
    <source>
        <dbReference type="EMBL" id="AIY39352.1"/>
    </source>
</evidence>
<proteinExistence type="predicted"/>
<dbReference type="Proteomes" id="UP000030302">
    <property type="component" value="Chromosome"/>
</dbReference>
<dbReference type="AlphaFoldDB" id="A0A0A1F928"/>
<protein>
    <submittedName>
        <fullName evidence="1">Uncharacterized protein</fullName>
    </submittedName>
</protein>
<dbReference type="EMBL" id="CP009962">
    <property type="protein sequence ID" value="AIY39352.1"/>
    <property type="molecule type" value="Genomic_DNA"/>
</dbReference>
<gene>
    <name evidence="1" type="ORF">LT85_0192</name>
</gene>
<accession>A0A0A1F928</accession>
<organism evidence="1 2">
    <name type="scientific">Collimonas arenae</name>
    <dbReference type="NCBI Taxonomy" id="279058"/>
    <lineage>
        <taxon>Bacteria</taxon>
        <taxon>Pseudomonadati</taxon>
        <taxon>Pseudomonadota</taxon>
        <taxon>Betaproteobacteria</taxon>
        <taxon>Burkholderiales</taxon>
        <taxon>Oxalobacteraceae</taxon>
        <taxon>Collimonas</taxon>
    </lineage>
</organism>
<dbReference type="KEGG" id="care:LT85_0192"/>
<dbReference type="HOGENOM" id="CLU_3342422_0_0_4"/>
<name>A0A0A1F928_9BURK</name>
<reference evidence="2" key="1">
    <citation type="journal article" date="2014" name="Soil Biol. Biochem.">
        <title>Structure and function of bacterial communities in ageing soils: Insights from the Mendocino ecological staircase.</title>
        <authorList>
            <person name="Uroz S."/>
            <person name="Tech J.J."/>
            <person name="Sawaya N.A."/>
            <person name="Frey-Klett P."/>
            <person name="Leveau J.H.J."/>
        </authorList>
    </citation>
    <scope>NUCLEOTIDE SEQUENCE [LARGE SCALE GENOMIC DNA]</scope>
    <source>
        <strain evidence="2">Cal35</strain>
    </source>
</reference>